<dbReference type="GO" id="GO:0008115">
    <property type="term" value="F:sarcosine oxidase activity"/>
    <property type="evidence" value="ECO:0007669"/>
    <property type="project" value="TreeGrafter"/>
</dbReference>
<keyword evidence="6" id="KW-0812">Transmembrane</keyword>
<dbReference type="Proteomes" id="UP001358417">
    <property type="component" value="Unassembled WGS sequence"/>
</dbReference>
<dbReference type="EMBL" id="JAVRRD010000036">
    <property type="protein sequence ID" value="KAK5045490.1"/>
    <property type="molecule type" value="Genomic_DNA"/>
</dbReference>
<comment type="cofactor">
    <cofactor evidence="1">
        <name>FAD</name>
        <dbReference type="ChEBI" id="CHEBI:57692"/>
    </cofactor>
</comment>
<keyword evidence="6" id="KW-0472">Membrane</keyword>
<protein>
    <recommendedName>
        <fullName evidence="7">FAD dependent oxidoreductase domain-containing protein</fullName>
    </recommendedName>
</protein>
<evidence type="ECO:0000256" key="5">
    <source>
        <dbReference type="ARBA" id="ARBA00023002"/>
    </source>
</evidence>
<gene>
    <name evidence="8" type="ORF">LTR84_009108</name>
</gene>
<dbReference type="InterPro" id="IPR045170">
    <property type="entry name" value="MTOX"/>
</dbReference>
<dbReference type="GeneID" id="89977269"/>
<comment type="caution">
    <text evidence="8">The sequence shown here is derived from an EMBL/GenBank/DDBJ whole genome shotgun (WGS) entry which is preliminary data.</text>
</comment>
<keyword evidence="3" id="KW-0285">Flavoprotein</keyword>
<sequence>MRSNKPTPGEILIIGGGVFGISTAVALLERPRFSNTRITIVDASSELPNQSAASWDTSRMLRADYAEKAYTKLVSEARQQWTILDSNAWGGESRYCEAPLLLTAQPGVLGHVDGYLEESLTNLKKLAETREFAFTPEDIEELGDKDALKRASGPIPGASGNSGYINRNCGWVDARKCLHFLYQKLKQAAKGRCEIHRSTTVRKLLYDGLAGFTINQARCIGAELMNGSHIQADLTILAAGAWSPSLVDMGPRAVATGQTLGYLALTEEEQSSVNNMPIYFNMSTGMFMFPAHTRELKLGRHGFGYQNPTPVILEGKRKLVSTPISHLPVPTEAEDALKEFLVELFPHWRHKEFSKTKLCWYCDTPSGDFLIDYHPEYEGLFLATGDSGHGVKVLPVIGQKIADSIEGKLDHTLQELWRWKEDIPSVFQGTSDGTRGGRRGMVFQEEWQRVRDPTGVARERL</sequence>
<dbReference type="InterPro" id="IPR006076">
    <property type="entry name" value="FAD-dep_OxRdtase"/>
</dbReference>
<evidence type="ECO:0000256" key="3">
    <source>
        <dbReference type="ARBA" id="ARBA00022630"/>
    </source>
</evidence>
<reference evidence="8 9" key="1">
    <citation type="submission" date="2023-08" db="EMBL/GenBank/DDBJ databases">
        <title>Black Yeasts Isolated from many extreme environments.</title>
        <authorList>
            <person name="Coleine C."/>
            <person name="Stajich J.E."/>
            <person name="Selbmann L."/>
        </authorList>
    </citation>
    <scope>NUCLEOTIDE SEQUENCE [LARGE SCALE GENOMIC DNA]</scope>
    <source>
        <strain evidence="8 9">CCFEE 5792</strain>
    </source>
</reference>
<dbReference type="Gene3D" id="3.50.50.60">
    <property type="entry name" value="FAD/NAD(P)-binding domain"/>
    <property type="match status" value="1"/>
</dbReference>
<keyword evidence="9" id="KW-1185">Reference proteome</keyword>
<dbReference type="PANTHER" id="PTHR10961:SF46">
    <property type="entry name" value="PEROXISOMAL SARCOSINE OXIDASE"/>
    <property type="match status" value="1"/>
</dbReference>
<keyword evidence="6" id="KW-1133">Transmembrane helix</keyword>
<dbReference type="AlphaFoldDB" id="A0AAV9MYR3"/>
<evidence type="ECO:0000256" key="4">
    <source>
        <dbReference type="ARBA" id="ARBA00022827"/>
    </source>
</evidence>
<evidence type="ECO:0000313" key="9">
    <source>
        <dbReference type="Proteomes" id="UP001358417"/>
    </source>
</evidence>
<comment type="similarity">
    <text evidence="2">Belongs to the MSOX/MTOX family.</text>
</comment>
<evidence type="ECO:0000256" key="6">
    <source>
        <dbReference type="SAM" id="Phobius"/>
    </source>
</evidence>
<organism evidence="8 9">
    <name type="scientific">Exophiala bonariae</name>
    <dbReference type="NCBI Taxonomy" id="1690606"/>
    <lineage>
        <taxon>Eukaryota</taxon>
        <taxon>Fungi</taxon>
        <taxon>Dikarya</taxon>
        <taxon>Ascomycota</taxon>
        <taxon>Pezizomycotina</taxon>
        <taxon>Eurotiomycetes</taxon>
        <taxon>Chaetothyriomycetidae</taxon>
        <taxon>Chaetothyriales</taxon>
        <taxon>Herpotrichiellaceae</taxon>
        <taxon>Exophiala</taxon>
    </lineage>
</organism>
<dbReference type="InterPro" id="IPR036188">
    <property type="entry name" value="FAD/NAD-bd_sf"/>
</dbReference>
<dbReference type="Gene3D" id="3.30.9.10">
    <property type="entry name" value="D-Amino Acid Oxidase, subunit A, domain 2"/>
    <property type="match status" value="1"/>
</dbReference>
<feature type="transmembrane region" description="Helical" evidence="6">
    <location>
        <begin position="12"/>
        <end position="28"/>
    </location>
</feature>
<dbReference type="SUPFAM" id="SSF51905">
    <property type="entry name" value="FAD/NAD(P)-binding domain"/>
    <property type="match status" value="1"/>
</dbReference>
<keyword evidence="4" id="KW-0274">FAD</keyword>
<dbReference type="GO" id="GO:0050031">
    <property type="term" value="F:L-pipecolate oxidase activity"/>
    <property type="evidence" value="ECO:0007669"/>
    <property type="project" value="TreeGrafter"/>
</dbReference>
<keyword evidence="5" id="KW-0560">Oxidoreductase</keyword>
<evidence type="ECO:0000259" key="7">
    <source>
        <dbReference type="Pfam" id="PF01266"/>
    </source>
</evidence>
<dbReference type="RefSeq" id="XP_064701114.1">
    <property type="nucleotide sequence ID" value="XM_064852650.1"/>
</dbReference>
<dbReference type="SUPFAM" id="SSF54373">
    <property type="entry name" value="FAD-linked reductases, C-terminal domain"/>
    <property type="match status" value="1"/>
</dbReference>
<evidence type="ECO:0000313" key="8">
    <source>
        <dbReference type="EMBL" id="KAK5045490.1"/>
    </source>
</evidence>
<dbReference type="Pfam" id="PF01266">
    <property type="entry name" value="DAO"/>
    <property type="match status" value="1"/>
</dbReference>
<dbReference type="GO" id="GO:0050660">
    <property type="term" value="F:flavin adenine dinucleotide binding"/>
    <property type="evidence" value="ECO:0007669"/>
    <property type="project" value="InterPro"/>
</dbReference>
<proteinExistence type="inferred from homology"/>
<feature type="domain" description="FAD dependent oxidoreductase" evidence="7">
    <location>
        <begin position="11"/>
        <end position="403"/>
    </location>
</feature>
<dbReference type="GO" id="GO:0004657">
    <property type="term" value="F:proline dehydrogenase activity"/>
    <property type="evidence" value="ECO:0007669"/>
    <property type="project" value="TreeGrafter"/>
</dbReference>
<evidence type="ECO:0000256" key="1">
    <source>
        <dbReference type="ARBA" id="ARBA00001974"/>
    </source>
</evidence>
<name>A0AAV9MYR3_9EURO</name>
<dbReference type="PANTHER" id="PTHR10961">
    <property type="entry name" value="PEROXISOMAL SARCOSINE OXIDASE"/>
    <property type="match status" value="1"/>
</dbReference>
<evidence type="ECO:0000256" key="2">
    <source>
        <dbReference type="ARBA" id="ARBA00010989"/>
    </source>
</evidence>
<accession>A0AAV9MYR3</accession>